<keyword evidence="16" id="KW-1185">Reference proteome</keyword>
<evidence type="ECO:0000313" key="16">
    <source>
        <dbReference type="Proteomes" id="UP000711995"/>
    </source>
</evidence>
<keyword evidence="10 12" id="KW-0472">Membrane</keyword>
<evidence type="ECO:0000256" key="1">
    <source>
        <dbReference type="ARBA" id="ARBA00004651"/>
    </source>
</evidence>
<dbReference type="Proteomes" id="UP000711995">
    <property type="component" value="Unassembled WGS sequence"/>
</dbReference>
<feature type="active site" description="Phosphocysteine intermediate; for EIIB activity" evidence="11">
    <location>
        <position position="490"/>
    </location>
</feature>
<proteinExistence type="predicted"/>
<keyword evidence="2" id="KW-0813">Transport</keyword>
<dbReference type="GO" id="GO:0008982">
    <property type="term" value="F:protein-N(PI)-phosphohistidine-sugar phosphotransferase activity"/>
    <property type="evidence" value="ECO:0007669"/>
    <property type="project" value="InterPro"/>
</dbReference>
<dbReference type="GO" id="GO:0016301">
    <property type="term" value="F:kinase activity"/>
    <property type="evidence" value="ECO:0007669"/>
    <property type="project" value="UniProtKB-KW"/>
</dbReference>
<dbReference type="Pfam" id="PF00367">
    <property type="entry name" value="PTS_EIIB"/>
    <property type="match status" value="1"/>
</dbReference>
<feature type="transmembrane region" description="Helical" evidence="12">
    <location>
        <begin position="396"/>
        <end position="416"/>
    </location>
</feature>
<evidence type="ECO:0000256" key="9">
    <source>
        <dbReference type="ARBA" id="ARBA00022989"/>
    </source>
</evidence>
<evidence type="ECO:0000256" key="2">
    <source>
        <dbReference type="ARBA" id="ARBA00022448"/>
    </source>
</evidence>
<feature type="transmembrane region" description="Helical" evidence="12">
    <location>
        <begin position="99"/>
        <end position="121"/>
    </location>
</feature>
<keyword evidence="5" id="KW-0808">Transferase</keyword>
<name>A0A968KSF8_9SPIO</name>
<keyword evidence="3" id="KW-1003">Cell membrane</keyword>
<evidence type="ECO:0000256" key="7">
    <source>
        <dbReference type="ARBA" id="ARBA00022692"/>
    </source>
</evidence>
<dbReference type="GO" id="GO:0090563">
    <property type="term" value="F:protein-phosphocysteine-sugar phosphotransferase activity"/>
    <property type="evidence" value="ECO:0007669"/>
    <property type="project" value="TreeGrafter"/>
</dbReference>
<dbReference type="InterPro" id="IPR013013">
    <property type="entry name" value="PTS_EIIC_1"/>
</dbReference>
<feature type="transmembrane region" description="Helical" evidence="12">
    <location>
        <begin position="342"/>
        <end position="361"/>
    </location>
</feature>
<evidence type="ECO:0000256" key="3">
    <source>
        <dbReference type="ARBA" id="ARBA00022475"/>
    </source>
</evidence>
<dbReference type="PROSITE" id="PS51103">
    <property type="entry name" value="PTS_EIIC_TYPE_1"/>
    <property type="match status" value="1"/>
</dbReference>
<keyword evidence="6" id="KW-0598">Phosphotransferase system</keyword>
<dbReference type="Pfam" id="PF02378">
    <property type="entry name" value="PTS_EIIC"/>
    <property type="match status" value="1"/>
</dbReference>
<evidence type="ECO:0000256" key="4">
    <source>
        <dbReference type="ARBA" id="ARBA00022597"/>
    </source>
</evidence>
<accession>A0A968KSF8</accession>
<evidence type="ECO:0000256" key="11">
    <source>
        <dbReference type="PROSITE-ProRule" id="PRU00421"/>
    </source>
</evidence>
<dbReference type="InterPro" id="IPR003352">
    <property type="entry name" value="PTS_EIIC"/>
</dbReference>
<feature type="transmembrane region" description="Helical" evidence="12">
    <location>
        <begin position="133"/>
        <end position="162"/>
    </location>
</feature>
<dbReference type="GO" id="GO:0005886">
    <property type="term" value="C:plasma membrane"/>
    <property type="evidence" value="ECO:0007669"/>
    <property type="project" value="UniProtKB-SubCell"/>
</dbReference>
<dbReference type="PANTHER" id="PTHR30009:SF24">
    <property type="entry name" value="PTS SYSTEM, IIBC COMPONENT"/>
    <property type="match status" value="1"/>
</dbReference>
<dbReference type="PANTHER" id="PTHR30009">
    <property type="entry name" value="CYTOCHROME C-TYPE SYNTHESIS PROTEIN AND PTS TRANSMEMBRANE COMPONENT"/>
    <property type="match status" value="1"/>
</dbReference>
<feature type="transmembrane region" description="Helical" evidence="12">
    <location>
        <begin position="209"/>
        <end position="230"/>
    </location>
</feature>
<feature type="transmembrane region" description="Helical" evidence="12">
    <location>
        <begin position="182"/>
        <end position="202"/>
    </location>
</feature>
<feature type="transmembrane region" description="Helical" evidence="12">
    <location>
        <begin position="368"/>
        <end position="390"/>
    </location>
</feature>
<dbReference type="AlphaFoldDB" id="A0A968KSF8"/>
<keyword evidence="7 12" id="KW-0812">Transmembrane</keyword>
<keyword evidence="8" id="KW-0418">Kinase</keyword>
<dbReference type="InterPro" id="IPR018113">
    <property type="entry name" value="PTrfase_EIIB_Cys"/>
</dbReference>
<evidence type="ECO:0000256" key="5">
    <source>
        <dbReference type="ARBA" id="ARBA00022679"/>
    </source>
</evidence>
<protein>
    <submittedName>
        <fullName evidence="15">PTS transporter subunit EIIC</fullName>
    </submittedName>
</protein>
<dbReference type="PROSITE" id="PS01035">
    <property type="entry name" value="PTS_EIIB_TYPE_1_CYS"/>
    <property type="match status" value="1"/>
</dbReference>
<dbReference type="InterPro" id="IPR050429">
    <property type="entry name" value="PTS_Glucose_EIICBA"/>
</dbReference>
<dbReference type="InterPro" id="IPR001996">
    <property type="entry name" value="PTS_IIB_1"/>
</dbReference>
<dbReference type="Gene3D" id="3.30.1360.60">
    <property type="entry name" value="Glucose permease domain IIB"/>
    <property type="match status" value="1"/>
</dbReference>
<evidence type="ECO:0000256" key="8">
    <source>
        <dbReference type="ARBA" id="ARBA00022777"/>
    </source>
</evidence>
<feature type="domain" description="PTS EIIC type-1" evidence="14">
    <location>
        <begin position="8"/>
        <end position="432"/>
    </location>
</feature>
<gene>
    <name evidence="15" type="ORF">HCT14_02105</name>
</gene>
<feature type="transmembrane region" description="Helical" evidence="12">
    <location>
        <begin position="75"/>
        <end position="93"/>
    </location>
</feature>
<reference evidence="15 16" key="1">
    <citation type="submission" date="2020-03" db="EMBL/GenBank/DDBJ databases">
        <title>Spirochaetal bacteria isolated from arthropods constitute a novel genus Entomospira genus novum within the order Spirochaetales.</title>
        <authorList>
            <person name="Grana-Miraglia L."/>
            <person name="Sikutova S."/>
            <person name="Fingerle V."/>
            <person name="Sing A."/>
            <person name="Castillo-Ramirez S."/>
            <person name="Margos G."/>
            <person name="Rudolf I."/>
        </authorList>
    </citation>
    <scope>NUCLEOTIDE SEQUENCE [LARGE SCALE GENOMIC DNA]</scope>
    <source>
        <strain evidence="15 16">BR193</strain>
    </source>
</reference>
<feature type="domain" description="PTS EIIB type-1" evidence="13">
    <location>
        <begin position="468"/>
        <end position="545"/>
    </location>
</feature>
<dbReference type="PROSITE" id="PS51098">
    <property type="entry name" value="PTS_EIIB_TYPE_1"/>
    <property type="match status" value="1"/>
</dbReference>
<evidence type="ECO:0000259" key="14">
    <source>
        <dbReference type="PROSITE" id="PS51103"/>
    </source>
</evidence>
<evidence type="ECO:0000256" key="12">
    <source>
        <dbReference type="SAM" id="Phobius"/>
    </source>
</evidence>
<evidence type="ECO:0000256" key="10">
    <source>
        <dbReference type="ARBA" id="ARBA00023136"/>
    </source>
</evidence>
<evidence type="ECO:0000313" key="15">
    <source>
        <dbReference type="EMBL" id="NIZ40307.1"/>
    </source>
</evidence>
<sequence>MADNSVGTAIFSVLQRVGRAFMLPIALLPVAGLMLGIGASFTNPVTIATYGLEGFLGAGTVMNSVLTVMREAGDIVFANLPILFAIGVAVGMAKQEKEVAGVAGAVGFFVMHATISALLNINGKLEPGVLADGALGSAVGITTLQMGVFGGMVVGLVTSALHNRFYKIELHPVFSFFGGTRFVPIITALAHLVVGGILYFAWPYVQVGILNLGALVNALGYAGTFIYGLIERSLIPFGLHHVFYMPFWQTEVGGTAVIDGNFIAGAQNIFFAELASPNTENFSVLATRFMAGKFPFMLFGLPAAAVAMYHTAKPENRAKVFGLLFSAALTTIVTGITEPLEFSFLFAAPMLYGIHAIFAGVSFMLVHMFGLAVGQTFSGSLIDFILFGVMQGVSKTNWPVIFLIGLPFVPVYYFTFRFMITKFNLKTPGREDNVEEVKLYTRADVDARKGSGSTKSSSDKHSLNDDEIALSQMLEDGFGGRENIASLDNCITRLRVTVKDAALVKKDILEKTGANGVLVAGTGVQVIFGPRVAVIKSNLQEYINS</sequence>
<dbReference type="InterPro" id="IPR036878">
    <property type="entry name" value="Glu_permease_IIB"/>
</dbReference>
<dbReference type="RefSeq" id="WP_167699910.1">
    <property type="nucleotide sequence ID" value="NZ_CP118174.1"/>
</dbReference>
<feature type="transmembrane region" description="Helical" evidence="12">
    <location>
        <begin position="47"/>
        <end position="68"/>
    </location>
</feature>
<keyword evidence="9 12" id="KW-1133">Transmembrane helix</keyword>
<organism evidence="15 16">
    <name type="scientific">Entomospira entomophila</name>
    <dbReference type="NCBI Taxonomy" id="2719988"/>
    <lineage>
        <taxon>Bacteria</taxon>
        <taxon>Pseudomonadati</taxon>
        <taxon>Spirochaetota</taxon>
        <taxon>Spirochaetia</taxon>
        <taxon>Spirochaetales</taxon>
        <taxon>Spirochaetaceae</taxon>
        <taxon>Entomospira</taxon>
    </lineage>
</organism>
<dbReference type="CDD" id="cd00212">
    <property type="entry name" value="PTS_IIB_glc"/>
    <property type="match status" value="1"/>
</dbReference>
<evidence type="ECO:0000256" key="6">
    <source>
        <dbReference type="ARBA" id="ARBA00022683"/>
    </source>
</evidence>
<comment type="caution">
    <text evidence="15">The sequence shown here is derived from an EMBL/GenBank/DDBJ whole genome shotgun (WGS) entry which is preliminary data.</text>
</comment>
<dbReference type="SUPFAM" id="SSF55604">
    <property type="entry name" value="Glucose permease domain IIB"/>
    <property type="match status" value="1"/>
</dbReference>
<dbReference type="NCBIfam" id="TIGR00826">
    <property type="entry name" value="EIIB_glc"/>
    <property type="match status" value="1"/>
</dbReference>
<dbReference type="GO" id="GO:0009401">
    <property type="term" value="P:phosphoenolpyruvate-dependent sugar phosphotransferase system"/>
    <property type="evidence" value="ECO:0007669"/>
    <property type="project" value="UniProtKB-KW"/>
</dbReference>
<feature type="transmembrane region" description="Helical" evidence="12">
    <location>
        <begin position="21"/>
        <end position="41"/>
    </location>
</feature>
<feature type="transmembrane region" description="Helical" evidence="12">
    <location>
        <begin position="318"/>
        <end position="336"/>
    </location>
</feature>
<evidence type="ECO:0000259" key="13">
    <source>
        <dbReference type="PROSITE" id="PS51098"/>
    </source>
</evidence>
<keyword evidence="4" id="KW-0762">Sugar transport</keyword>
<comment type="subcellular location">
    <subcellularLocation>
        <location evidence="1">Cell membrane</location>
        <topology evidence="1">Multi-pass membrane protein</topology>
    </subcellularLocation>
</comment>
<dbReference type="EMBL" id="JAATLJ010000001">
    <property type="protein sequence ID" value="NIZ40307.1"/>
    <property type="molecule type" value="Genomic_DNA"/>
</dbReference>
<feature type="transmembrane region" description="Helical" evidence="12">
    <location>
        <begin position="294"/>
        <end position="311"/>
    </location>
</feature>